<dbReference type="AlphaFoldDB" id="A0A2H1WGA3"/>
<reference evidence="1" key="1">
    <citation type="submission" date="2016-07" db="EMBL/GenBank/DDBJ databases">
        <authorList>
            <person name="Bretaudeau A."/>
        </authorList>
    </citation>
    <scope>NUCLEOTIDE SEQUENCE</scope>
    <source>
        <strain evidence="1">Rice</strain>
        <tissue evidence="1">Whole body</tissue>
    </source>
</reference>
<dbReference type="EMBL" id="ODYU01008406">
    <property type="protein sequence ID" value="SOQ51976.1"/>
    <property type="molecule type" value="Genomic_DNA"/>
</dbReference>
<protein>
    <submittedName>
        <fullName evidence="1">SFRICE_017999</fullName>
    </submittedName>
</protein>
<organism evidence="1">
    <name type="scientific">Spodoptera frugiperda</name>
    <name type="common">Fall armyworm</name>
    <dbReference type="NCBI Taxonomy" id="7108"/>
    <lineage>
        <taxon>Eukaryota</taxon>
        <taxon>Metazoa</taxon>
        <taxon>Ecdysozoa</taxon>
        <taxon>Arthropoda</taxon>
        <taxon>Hexapoda</taxon>
        <taxon>Insecta</taxon>
        <taxon>Pterygota</taxon>
        <taxon>Neoptera</taxon>
        <taxon>Endopterygota</taxon>
        <taxon>Lepidoptera</taxon>
        <taxon>Glossata</taxon>
        <taxon>Ditrysia</taxon>
        <taxon>Noctuoidea</taxon>
        <taxon>Noctuidae</taxon>
        <taxon>Amphipyrinae</taxon>
        <taxon>Spodoptera</taxon>
    </lineage>
</organism>
<accession>A0A2H1WGA3</accession>
<name>A0A2H1WGA3_SPOFR</name>
<gene>
    <name evidence="1" type="ORF">SFRICE_017999</name>
</gene>
<proteinExistence type="predicted"/>
<sequence length="91" mass="9835">MFRTFFIKRADVSPDSKQSPPPMRRYKCVAGFSGVRNLRVVARESGTGKIGKGGIGLPVTSLTQGNTTLALFHVSFLCGRDIIPVEPAHSC</sequence>
<evidence type="ECO:0000313" key="1">
    <source>
        <dbReference type="EMBL" id="SOQ51976.1"/>
    </source>
</evidence>